<proteinExistence type="predicted"/>
<accession>A0AAD6B6Y9</accession>
<keyword evidence="4" id="KW-1185">Reference proteome</keyword>
<dbReference type="EMBL" id="JAPTMU010000009">
    <property type="protein sequence ID" value="KAJ4938375.1"/>
    <property type="molecule type" value="Genomic_DNA"/>
</dbReference>
<dbReference type="PANTHER" id="PTHR46599">
    <property type="entry name" value="PIGGYBAC TRANSPOSABLE ELEMENT-DERIVED PROTEIN 4"/>
    <property type="match status" value="1"/>
</dbReference>
<dbReference type="AlphaFoldDB" id="A0AAD6B6Y9"/>
<dbReference type="InterPro" id="IPR029526">
    <property type="entry name" value="PGBD"/>
</dbReference>
<evidence type="ECO:0000259" key="2">
    <source>
        <dbReference type="Pfam" id="PF13843"/>
    </source>
</evidence>
<reference evidence="3" key="1">
    <citation type="submission" date="2022-11" db="EMBL/GenBank/DDBJ databases">
        <title>Chromosome-level genome of Pogonophryne albipinna.</title>
        <authorList>
            <person name="Jo E."/>
        </authorList>
    </citation>
    <scope>NUCLEOTIDE SEQUENCE</scope>
    <source>
        <strain evidence="3">SGF0006</strain>
        <tissue evidence="3">Muscle</tissue>
    </source>
</reference>
<evidence type="ECO:0000313" key="4">
    <source>
        <dbReference type="Proteomes" id="UP001219934"/>
    </source>
</evidence>
<sequence length="156" mass="17503">MSTLHKDAAVSTRDDRKPQMILDYNSNNGGVDCLDKLTGTYTCKRMTARWPLAVFHNMIDISAFNAYVVWTAINPAWNEGKHHVRRLFLAELGKALVTPVIQRRQSLPHTPASASLVKRVQNTPDTPPAASPQGQKRKRCKLCAPRDRKTSHACQK</sequence>
<organism evidence="3 4">
    <name type="scientific">Pogonophryne albipinna</name>
    <dbReference type="NCBI Taxonomy" id="1090488"/>
    <lineage>
        <taxon>Eukaryota</taxon>
        <taxon>Metazoa</taxon>
        <taxon>Chordata</taxon>
        <taxon>Craniata</taxon>
        <taxon>Vertebrata</taxon>
        <taxon>Euteleostomi</taxon>
        <taxon>Actinopterygii</taxon>
        <taxon>Neopterygii</taxon>
        <taxon>Teleostei</taxon>
        <taxon>Neoteleostei</taxon>
        <taxon>Acanthomorphata</taxon>
        <taxon>Eupercaria</taxon>
        <taxon>Perciformes</taxon>
        <taxon>Notothenioidei</taxon>
        <taxon>Pogonophryne</taxon>
    </lineage>
</organism>
<feature type="region of interest" description="Disordered" evidence="1">
    <location>
        <begin position="107"/>
        <end position="156"/>
    </location>
</feature>
<dbReference type="Pfam" id="PF13843">
    <property type="entry name" value="DDE_Tnp_1_7"/>
    <property type="match status" value="1"/>
</dbReference>
<gene>
    <name evidence="3" type="ORF">JOQ06_002995</name>
</gene>
<name>A0AAD6B6Y9_9TELE</name>
<dbReference type="Proteomes" id="UP001219934">
    <property type="component" value="Unassembled WGS sequence"/>
</dbReference>
<feature type="domain" description="PiggyBac transposable element-derived protein" evidence="2">
    <location>
        <begin position="14"/>
        <end position="67"/>
    </location>
</feature>
<evidence type="ECO:0000313" key="3">
    <source>
        <dbReference type="EMBL" id="KAJ4938375.1"/>
    </source>
</evidence>
<dbReference type="PANTHER" id="PTHR46599:SF6">
    <property type="entry name" value="DUAL SPECIFICITY PHOSPHATASE 26"/>
    <property type="match status" value="1"/>
</dbReference>
<protein>
    <recommendedName>
        <fullName evidence="2">PiggyBac transposable element-derived protein domain-containing protein</fullName>
    </recommendedName>
</protein>
<evidence type="ECO:0000256" key="1">
    <source>
        <dbReference type="SAM" id="MobiDB-lite"/>
    </source>
</evidence>
<comment type="caution">
    <text evidence="3">The sequence shown here is derived from an EMBL/GenBank/DDBJ whole genome shotgun (WGS) entry which is preliminary data.</text>
</comment>